<dbReference type="PANTHER" id="PTHR43140:SF1">
    <property type="entry name" value="TYPE I RESTRICTION ENZYME ECOKI SPECIFICITY SUBUNIT"/>
    <property type="match status" value="1"/>
</dbReference>
<dbReference type="CDD" id="cd17259">
    <property type="entry name" value="RMtype1_S_StySKI-TRD2-CR2_like"/>
    <property type="match status" value="1"/>
</dbReference>
<evidence type="ECO:0000256" key="3">
    <source>
        <dbReference type="ARBA" id="ARBA00023125"/>
    </source>
</evidence>
<name>A0A4R5LN57_9GAMM</name>
<dbReference type="AlphaFoldDB" id="A0A4R5LN57"/>
<keyword evidence="5" id="KW-0540">Nuclease</keyword>
<comment type="caution">
    <text evidence="5">The sequence shown here is derived from an EMBL/GenBank/DDBJ whole genome shotgun (WGS) entry which is preliminary data.</text>
</comment>
<reference evidence="5 6" key="1">
    <citation type="submission" date="2019-03" db="EMBL/GenBank/DDBJ databases">
        <title>Seongchinamella monodicae gen. nov., sp. nov., a novel member of the Gammaproteobacteria isolated from a tidal mudflat of beach.</title>
        <authorList>
            <person name="Yang H.G."/>
            <person name="Kang J.W."/>
            <person name="Lee S.D."/>
        </authorList>
    </citation>
    <scope>NUCLEOTIDE SEQUENCE [LARGE SCALE GENOMIC DNA]</scope>
    <source>
        <strain evidence="5 6">GH4-78</strain>
    </source>
</reference>
<proteinExistence type="inferred from homology"/>
<evidence type="ECO:0000259" key="4">
    <source>
        <dbReference type="Pfam" id="PF01420"/>
    </source>
</evidence>
<dbReference type="GO" id="GO:0004519">
    <property type="term" value="F:endonuclease activity"/>
    <property type="evidence" value="ECO:0007669"/>
    <property type="project" value="UniProtKB-KW"/>
</dbReference>
<feature type="domain" description="Type I restriction modification DNA specificity" evidence="4">
    <location>
        <begin position="214"/>
        <end position="375"/>
    </location>
</feature>
<evidence type="ECO:0000256" key="1">
    <source>
        <dbReference type="ARBA" id="ARBA00010923"/>
    </source>
</evidence>
<dbReference type="Proteomes" id="UP000295554">
    <property type="component" value="Unassembled WGS sequence"/>
</dbReference>
<dbReference type="CDD" id="cd17278">
    <property type="entry name" value="RMtype1_S_LdeBORF1052P-TRD2-CR2"/>
    <property type="match status" value="1"/>
</dbReference>
<keyword evidence="3" id="KW-0238">DNA-binding</keyword>
<dbReference type="GO" id="GO:0009307">
    <property type="term" value="P:DNA restriction-modification system"/>
    <property type="evidence" value="ECO:0007669"/>
    <property type="project" value="UniProtKB-KW"/>
</dbReference>
<dbReference type="SUPFAM" id="SSF116734">
    <property type="entry name" value="DNA methylase specificity domain"/>
    <property type="match status" value="2"/>
</dbReference>
<dbReference type="Pfam" id="PF01420">
    <property type="entry name" value="Methylase_S"/>
    <property type="match status" value="2"/>
</dbReference>
<evidence type="ECO:0000256" key="2">
    <source>
        <dbReference type="ARBA" id="ARBA00022747"/>
    </source>
</evidence>
<dbReference type="OrthoDB" id="5677527at2"/>
<organism evidence="5 6">
    <name type="scientific">Seongchinamella unica</name>
    <dbReference type="NCBI Taxonomy" id="2547392"/>
    <lineage>
        <taxon>Bacteria</taxon>
        <taxon>Pseudomonadati</taxon>
        <taxon>Pseudomonadota</taxon>
        <taxon>Gammaproteobacteria</taxon>
        <taxon>Cellvibrionales</taxon>
        <taxon>Halieaceae</taxon>
        <taxon>Seongchinamella</taxon>
    </lineage>
</organism>
<sequence length="440" mass="48427">MADMEKSVLPSGWGQCSLADVAQLQNGFAFKSGDYVEWGHFLIRIGNVQDDGIDLSKPAYVDLADVKAKKFELNEGDILMSLTGNIGRVAVIKKEHLPAALNQRVARISPKHGDSLNREFLIHLLRSPAFFDQLTAAAKGAAQQNISGKDVLAAVISLPPLAEQTRIANKLDELLAQVDTIKARVDAIPDILKRFRQSVLAAAVSGKLTGSDYSKWINSKLGDVVEIDIGHAFKSKEFVSEGVPLLRGQNIEPGALRWLDTKCYPDAKLREFRHLFIEEGDIILAMDRPIVSAGLKLARARATDLPCVLVQRVARFKSFDAITPNYLYLVLQDISFSNYLVPNQTGSDIPHISGKQILGYEIAYPSLTEQKEIVHQATGLLQICSQLELAVEEARSKVEEMTQSILAKAFRGELVTQSTDDEAASVFLKRTGTKKTTTEE</sequence>
<evidence type="ECO:0000313" key="6">
    <source>
        <dbReference type="Proteomes" id="UP000295554"/>
    </source>
</evidence>
<dbReference type="EMBL" id="SMSE01000005">
    <property type="protein sequence ID" value="TDG11647.1"/>
    <property type="molecule type" value="Genomic_DNA"/>
</dbReference>
<keyword evidence="2" id="KW-0680">Restriction system</keyword>
<protein>
    <submittedName>
        <fullName evidence="5">Restriction endonuclease subunit S</fullName>
    </submittedName>
</protein>
<feature type="domain" description="Type I restriction modification DNA specificity" evidence="4">
    <location>
        <begin position="10"/>
        <end position="186"/>
    </location>
</feature>
<accession>A0A4R5LN57</accession>
<dbReference type="InterPro" id="IPR000055">
    <property type="entry name" value="Restrct_endonuc_typeI_TRD"/>
</dbReference>
<dbReference type="PANTHER" id="PTHR43140">
    <property type="entry name" value="TYPE-1 RESTRICTION ENZYME ECOKI SPECIFICITY PROTEIN"/>
    <property type="match status" value="1"/>
</dbReference>
<dbReference type="InterPro" id="IPR051212">
    <property type="entry name" value="Type-I_RE_S_subunit"/>
</dbReference>
<keyword evidence="5" id="KW-0255">Endonuclease</keyword>
<dbReference type="Gene3D" id="3.90.220.20">
    <property type="entry name" value="DNA methylase specificity domains"/>
    <property type="match status" value="2"/>
</dbReference>
<comment type="similarity">
    <text evidence="1">Belongs to the type-I restriction system S methylase family.</text>
</comment>
<keyword evidence="6" id="KW-1185">Reference proteome</keyword>
<evidence type="ECO:0000313" key="5">
    <source>
        <dbReference type="EMBL" id="TDG11647.1"/>
    </source>
</evidence>
<dbReference type="GO" id="GO:0003677">
    <property type="term" value="F:DNA binding"/>
    <property type="evidence" value="ECO:0007669"/>
    <property type="project" value="UniProtKB-KW"/>
</dbReference>
<keyword evidence="5" id="KW-0378">Hydrolase</keyword>
<gene>
    <name evidence="5" type="ORF">E2F43_18220</name>
</gene>
<dbReference type="InterPro" id="IPR044946">
    <property type="entry name" value="Restrct_endonuc_typeI_TRD_sf"/>
</dbReference>